<keyword evidence="6" id="KW-0927">Auxin signaling pathway</keyword>
<evidence type="ECO:0000256" key="3">
    <source>
        <dbReference type="ARBA" id="ARBA00022692"/>
    </source>
</evidence>
<accession>A0A1U8AS38</accession>
<comment type="subcellular location">
    <subcellularLocation>
        <location evidence="1">Endoplasmic reticulum membrane</location>
        <topology evidence="1">Multi-pass membrane protein</topology>
    </subcellularLocation>
</comment>
<dbReference type="Pfam" id="PF03547">
    <property type="entry name" value="Mem_trans"/>
    <property type="match status" value="1"/>
</dbReference>
<dbReference type="PANTHER" id="PTHR31651">
    <property type="match status" value="1"/>
</dbReference>
<organism evidence="10 11">
    <name type="scientific">Nelumbo nucifera</name>
    <name type="common">Sacred lotus</name>
    <dbReference type="NCBI Taxonomy" id="4432"/>
    <lineage>
        <taxon>Eukaryota</taxon>
        <taxon>Viridiplantae</taxon>
        <taxon>Streptophyta</taxon>
        <taxon>Embryophyta</taxon>
        <taxon>Tracheophyta</taxon>
        <taxon>Spermatophyta</taxon>
        <taxon>Magnoliopsida</taxon>
        <taxon>Proteales</taxon>
        <taxon>Nelumbonaceae</taxon>
        <taxon>Nelumbo</taxon>
    </lineage>
</organism>
<dbReference type="GO" id="GO:0080162">
    <property type="term" value="P:endoplasmic reticulum to cytosol auxin transport"/>
    <property type="evidence" value="ECO:0007669"/>
    <property type="project" value="InterPro"/>
</dbReference>
<dbReference type="KEGG" id="nnu:104606871"/>
<keyword evidence="2" id="KW-0813">Transport</keyword>
<dbReference type="Proteomes" id="UP000189703">
    <property type="component" value="Unplaced"/>
</dbReference>
<evidence type="ECO:0000256" key="6">
    <source>
        <dbReference type="ARBA" id="ARBA00023294"/>
    </source>
</evidence>
<keyword evidence="3 9" id="KW-0812">Transmembrane</keyword>
<feature type="transmembrane region" description="Helical" evidence="9">
    <location>
        <begin position="394"/>
        <end position="415"/>
    </location>
</feature>
<protein>
    <submittedName>
        <fullName evidence="11">Protein PIN-LIKES 3-like isoform X1</fullName>
    </submittedName>
</protein>
<evidence type="ECO:0000313" key="10">
    <source>
        <dbReference type="Proteomes" id="UP000189703"/>
    </source>
</evidence>
<feature type="transmembrane region" description="Helical" evidence="9">
    <location>
        <begin position="6"/>
        <end position="30"/>
    </location>
</feature>
<dbReference type="OrthoDB" id="191139at2759"/>
<feature type="transmembrane region" description="Helical" evidence="9">
    <location>
        <begin position="73"/>
        <end position="94"/>
    </location>
</feature>
<dbReference type="eggNOG" id="KOG2722">
    <property type="taxonomic scope" value="Eukaryota"/>
</dbReference>
<dbReference type="InterPro" id="IPR004776">
    <property type="entry name" value="Mem_transp_PIN-like"/>
</dbReference>
<dbReference type="RefSeq" id="XP_010270580.1">
    <property type="nucleotide sequence ID" value="XM_010272278.1"/>
</dbReference>
<comment type="similarity">
    <text evidence="8">Belongs to the auxin efflux carrier (TC 2.A.69.2) family.</text>
</comment>
<keyword evidence="10" id="KW-1185">Reference proteome</keyword>
<feature type="transmembrane region" description="Helical" evidence="9">
    <location>
        <begin position="106"/>
        <end position="126"/>
    </location>
</feature>
<dbReference type="GeneID" id="104606871"/>
<dbReference type="OMA" id="ICHKYGM"/>
<evidence type="ECO:0000256" key="4">
    <source>
        <dbReference type="ARBA" id="ARBA00022989"/>
    </source>
</evidence>
<evidence type="ECO:0000256" key="5">
    <source>
        <dbReference type="ARBA" id="ARBA00023136"/>
    </source>
</evidence>
<dbReference type="PANTHER" id="PTHR31651:SF33">
    <property type="entry name" value="PROTEIN PIN-LIKES 1"/>
    <property type="match status" value="1"/>
</dbReference>
<dbReference type="GO" id="GO:0009734">
    <property type="term" value="P:auxin-activated signaling pathway"/>
    <property type="evidence" value="ECO:0007669"/>
    <property type="project" value="UniProtKB-KW"/>
</dbReference>
<feature type="transmembrane region" description="Helical" evidence="9">
    <location>
        <begin position="146"/>
        <end position="168"/>
    </location>
</feature>
<evidence type="ECO:0000256" key="2">
    <source>
        <dbReference type="ARBA" id="ARBA00022448"/>
    </source>
</evidence>
<feature type="transmembrane region" description="Helical" evidence="9">
    <location>
        <begin position="324"/>
        <end position="348"/>
    </location>
</feature>
<proteinExistence type="inferred from homology"/>
<feature type="transmembrane region" description="Helical" evidence="9">
    <location>
        <begin position="42"/>
        <end position="61"/>
    </location>
</feature>
<dbReference type="InterPro" id="IPR045033">
    <property type="entry name" value="PILS1/3/4/5/7"/>
</dbReference>
<reference evidence="11" key="1">
    <citation type="submission" date="2025-08" db="UniProtKB">
        <authorList>
            <consortium name="RefSeq"/>
        </authorList>
    </citation>
    <scope>IDENTIFICATION</scope>
</reference>
<keyword evidence="5 9" id="KW-0472">Membrane</keyword>
<name>A0A1U8AS38_NELNU</name>
<evidence type="ECO:0000256" key="8">
    <source>
        <dbReference type="ARBA" id="ARBA00025752"/>
    </source>
</evidence>
<dbReference type="FunCoup" id="A0A1U8AS38">
    <property type="interactions" value="156"/>
</dbReference>
<dbReference type="GO" id="GO:0016020">
    <property type="term" value="C:membrane"/>
    <property type="evidence" value="ECO:0000318"/>
    <property type="project" value="GO_Central"/>
</dbReference>
<dbReference type="GO" id="GO:0005789">
    <property type="term" value="C:endoplasmic reticulum membrane"/>
    <property type="evidence" value="ECO:0007669"/>
    <property type="project" value="UniProtKB-SubCell"/>
</dbReference>
<evidence type="ECO:0000313" key="11">
    <source>
        <dbReference type="RefSeq" id="XP_010270580.1"/>
    </source>
</evidence>
<sequence>MGLLDLFITASMPVLKVLLVTLIGSLLALDQIDILGEDARKHLNQIVYFVFTPALVGSYLAKTITLERMAMLWFMPVNILITYIIGSILGWIVIRITRPPSHLKGLILGCCSAGNMGNMFIIFIPAVCKEKGNPFGAHEICHTYGLAYASLSMAIGAVYLWAYVYNLVRVSSCTSSVQVNGSTICSKLSGETSEYKGSCTEALLNSQDCSISSDFSDQYKLPCIEPQGELKGPISVKFRHQLEILLENINWKALVSPSIIGAFVGFLVGIVPQMRRSVIGENAPLRVIQDSASLVGDGAVPALTLIMGGNLMKGLQGSQIKLSLIFGIIIVRYITLPLLGILIIKGAIRYGLVHSDPLYQFVLLLQFAVPPAMNIGTITQLFGTGERECSVIMLWTYILASVSITLWSTFFMWLLA</sequence>
<dbReference type="InParanoid" id="A0A1U8AS38"/>
<gene>
    <name evidence="11" type="primary">LOC104606871</name>
</gene>
<evidence type="ECO:0000256" key="1">
    <source>
        <dbReference type="ARBA" id="ARBA00004477"/>
    </source>
</evidence>
<dbReference type="GO" id="GO:0022857">
    <property type="term" value="F:transmembrane transporter activity"/>
    <property type="evidence" value="ECO:0000318"/>
    <property type="project" value="GO_Central"/>
</dbReference>
<evidence type="ECO:0000256" key="9">
    <source>
        <dbReference type="SAM" id="Phobius"/>
    </source>
</evidence>
<evidence type="ECO:0000256" key="7">
    <source>
        <dbReference type="ARBA" id="ARBA00025100"/>
    </source>
</evidence>
<dbReference type="STRING" id="4432.A0A1U8AS38"/>
<keyword evidence="4 9" id="KW-1133">Transmembrane helix</keyword>
<feature type="transmembrane region" description="Helical" evidence="9">
    <location>
        <begin position="360"/>
        <end position="382"/>
    </location>
</feature>
<dbReference type="AlphaFoldDB" id="A0A1U8AS38"/>
<comment type="function">
    <text evidence="7">Involved in cellular auxin homeostasis by regulating auxin metabolism. Regulates intracellular auxin accumulation at the endoplasmic reticulum and thus auxin availability for nuclear auxin signaling.</text>
</comment>